<evidence type="ECO:0008006" key="4">
    <source>
        <dbReference type="Google" id="ProtNLM"/>
    </source>
</evidence>
<keyword evidence="3" id="KW-1185">Reference proteome</keyword>
<protein>
    <recommendedName>
        <fullName evidence="4">Type VII secretion system (Wss) protein ESAT-6</fullName>
    </recommendedName>
</protein>
<accession>A0A660CK52</accession>
<dbReference type="OrthoDB" id="3692636at2"/>
<dbReference type="InterPro" id="IPR036689">
    <property type="entry name" value="ESAT-6-like_sf"/>
</dbReference>
<name>A0A660CK52_9PSEU</name>
<feature type="region of interest" description="Disordered" evidence="1">
    <location>
        <begin position="71"/>
        <end position="115"/>
    </location>
</feature>
<evidence type="ECO:0000313" key="3">
    <source>
        <dbReference type="Proteomes" id="UP000317303"/>
    </source>
</evidence>
<feature type="compositionally biased region" description="Basic and acidic residues" evidence="1">
    <location>
        <begin position="71"/>
        <end position="91"/>
    </location>
</feature>
<feature type="compositionally biased region" description="Basic and acidic residues" evidence="1">
    <location>
        <begin position="471"/>
        <end position="480"/>
    </location>
</feature>
<evidence type="ECO:0000313" key="2">
    <source>
        <dbReference type="EMBL" id="TWH22257.1"/>
    </source>
</evidence>
<reference evidence="2 3" key="1">
    <citation type="submission" date="2019-07" db="EMBL/GenBank/DDBJ databases">
        <title>R&amp;d 2014.</title>
        <authorList>
            <person name="Klenk H.-P."/>
        </authorList>
    </citation>
    <scope>NUCLEOTIDE SEQUENCE [LARGE SCALE GENOMIC DNA]</scope>
    <source>
        <strain evidence="2 3">DSM 43194</strain>
    </source>
</reference>
<feature type="compositionally biased region" description="Low complexity" evidence="1">
    <location>
        <begin position="675"/>
        <end position="702"/>
    </location>
</feature>
<comment type="caution">
    <text evidence="2">The sequence shown here is derived from an EMBL/GenBank/DDBJ whole genome shotgun (WGS) entry which is preliminary data.</text>
</comment>
<dbReference type="EMBL" id="VLJV01000001">
    <property type="protein sequence ID" value="TWH22257.1"/>
    <property type="molecule type" value="Genomic_DNA"/>
</dbReference>
<gene>
    <name evidence="2" type="ORF">JD82_04134</name>
</gene>
<dbReference type="AlphaFoldDB" id="A0A660CK52"/>
<dbReference type="Proteomes" id="UP000317303">
    <property type="component" value="Unassembled WGS sequence"/>
</dbReference>
<dbReference type="Gene3D" id="1.10.287.1060">
    <property type="entry name" value="ESAT-6-like"/>
    <property type="match status" value="1"/>
</dbReference>
<feature type="compositionally biased region" description="Gly residues" evidence="1">
    <location>
        <begin position="763"/>
        <end position="776"/>
    </location>
</feature>
<organism evidence="2 3">
    <name type="scientific">Prauserella rugosa</name>
    <dbReference type="NCBI Taxonomy" id="43354"/>
    <lineage>
        <taxon>Bacteria</taxon>
        <taxon>Bacillati</taxon>
        <taxon>Actinomycetota</taxon>
        <taxon>Actinomycetes</taxon>
        <taxon>Pseudonocardiales</taxon>
        <taxon>Pseudonocardiaceae</taxon>
        <taxon>Prauserella</taxon>
    </lineage>
</organism>
<feature type="compositionally biased region" description="Low complexity" evidence="1">
    <location>
        <begin position="748"/>
        <end position="762"/>
    </location>
</feature>
<dbReference type="RefSeq" id="WP_051757895.1">
    <property type="nucleotide sequence ID" value="NZ_JOIJ01000010.1"/>
</dbReference>
<feature type="compositionally biased region" description="Basic and acidic residues" evidence="1">
    <location>
        <begin position="584"/>
        <end position="601"/>
    </location>
</feature>
<feature type="region of interest" description="Disordered" evidence="1">
    <location>
        <begin position="380"/>
        <end position="831"/>
    </location>
</feature>
<dbReference type="SUPFAM" id="SSF140453">
    <property type="entry name" value="EsxAB dimer-like"/>
    <property type="match status" value="1"/>
</dbReference>
<feature type="compositionally biased region" description="Basic and acidic residues" evidence="1">
    <location>
        <begin position="559"/>
        <end position="568"/>
    </location>
</feature>
<feature type="compositionally biased region" description="Gly residues" evidence="1">
    <location>
        <begin position="408"/>
        <end position="445"/>
    </location>
</feature>
<feature type="compositionally biased region" description="Basic and acidic residues" evidence="1">
    <location>
        <begin position="820"/>
        <end position="831"/>
    </location>
</feature>
<feature type="compositionally biased region" description="Gly residues" evidence="1">
    <location>
        <begin position="703"/>
        <end position="717"/>
    </location>
</feature>
<evidence type="ECO:0000256" key="1">
    <source>
        <dbReference type="SAM" id="MobiDB-lite"/>
    </source>
</evidence>
<proteinExistence type="predicted"/>
<sequence>MTGIFSREPEYTWAETKELLDDPHVSAETKQAVLKHYSLRGDNDSAADAYYEKYNVRPGWADPIWDDRRRPYDRSADPYEDARAEAEEKGYRSSQIESELDENRGKLDEATLGTGSTGYTTSDELLELAKDGLDTFHKFLPIDAQVPADSQHIDGPLDYASDIRERYWEQAGIDFQKFLDDADALRKAHGTLSELRSSTEDDLNALYRDWTGDAANASYQKYSEDIDPPAKDLVSHVEGAAAVIERAVESVFNAVRSKAEEVTRLYSPTVGAATPEIAQKVVTLARGEFDSQDQVLEVAAWIDAQCGTNIESTMRHDNCDLNDENKQLVIRECKAWIRESWNVDLYDNLYSAFTSLCDSTKEAVDEAYTTLNKYLGEYSNDFPSDGAGQGDPQNPGVPGGSHDPGIDAGAGPGTGNGSGTGWGTGTSGVGGSGAGTGGPGGGSGAGTSPSAPSMPKIDTPQPDLDGLTPGRRPDGRDDGKPGAGTPDVGDILGEGSRDDGTDGTADPGFLRGDDEQGTLTVEQGDKKLEIGEPDAEGRMGITVDDGSGEPAQYELDFGTGDRDARTADDGDAEGGEFGPQGGDPAEKVYRPGPDGKIRIEDGNLTIVAEQPEGPDGPTLVTVDDGTGEPTTYTLDGFGDGDTGSDIDGLRPLPAQPPATEDGIELPDPFGGGTSDSGADSGAGSSADVQTPSAPSTSGSLTGSLGGGGDVGGAGGGIAAAAPGADAQPLDEGSRTSATTGTPGGGGAAPAAPAPGGAPAAAGASGGGGGMMGGGMMGAPMGAAGAGAGQGGEQNRSASYRIDGQLFDGSETPKAISGTIGEERQPPVKYDK</sequence>